<reference evidence="1" key="1">
    <citation type="journal article" date="2020" name="Stud. Mycol.">
        <title>101 Dothideomycetes genomes: a test case for predicting lifestyles and emergence of pathogens.</title>
        <authorList>
            <person name="Haridas S."/>
            <person name="Albert R."/>
            <person name="Binder M."/>
            <person name="Bloem J."/>
            <person name="Labutti K."/>
            <person name="Salamov A."/>
            <person name="Andreopoulos B."/>
            <person name="Baker S."/>
            <person name="Barry K."/>
            <person name="Bills G."/>
            <person name="Bluhm B."/>
            <person name="Cannon C."/>
            <person name="Castanera R."/>
            <person name="Culley D."/>
            <person name="Daum C."/>
            <person name="Ezra D."/>
            <person name="Gonzalez J."/>
            <person name="Henrissat B."/>
            <person name="Kuo A."/>
            <person name="Liang C."/>
            <person name="Lipzen A."/>
            <person name="Lutzoni F."/>
            <person name="Magnuson J."/>
            <person name="Mondo S."/>
            <person name="Nolan M."/>
            <person name="Ohm R."/>
            <person name="Pangilinan J."/>
            <person name="Park H.-J."/>
            <person name="Ramirez L."/>
            <person name="Alfaro M."/>
            <person name="Sun H."/>
            <person name="Tritt A."/>
            <person name="Yoshinaga Y."/>
            <person name="Zwiers L.-H."/>
            <person name="Turgeon B."/>
            <person name="Goodwin S."/>
            <person name="Spatafora J."/>
            <person name="Crous P."/>
            <person name="Grigoriev I."/>
        </authorList>
    </citation>
    <scope>NUCLEOTIDE SEQUENCE</scope>
    <source>
        <strain evidence="1">CBS 115976</strain>
    </source>
</reference>
<name>A0A6A6TYN8_9PEZI</name>
<dbReference type="EMBL" id="MU004242">
    <property type="protein sequence ID" value="KAF2664441.1"/>
    <property type="molecule type" value="Genomic_DNA"/>
</dbReference>
<evidence type="ECO:0000313" key="2">
    <source>
        <dbReference type="Proteomes" id="UP000799302"/>
    </source>
</evidence>
<dbReference type="OrthoDB" id="5427350at2759"/>
<dbReference type="Proteomes" id="UP000799302">
    <property type="component" value="Unassembled WGS sequence"/>
</dbReference>
<keyword evidence="2" id="KW-1185">Reference proteome</keyword>
<dbReference type="AlphaFoldDB" id="A0A6A6TYN8"/>
<dbReference type="PANTHER" id="PTHR35340">
    <property type="entry name" value="PQQ ENZYME REPEAT PROTEIN-RELATED"/>
    <property type="match status" value="1"/>
</dbReference>
<gene>
    <name evidence="1" type="ORF">BT63DRAFT_89791</name>
</gene>
<accession>A0A6A6TYN8</accession>
<proteinExistence type="predicted"/>
<dbReference type="InterPro" id="IPR053143">
    <property type="entry name" value="Arylsulfate_ST"/>
</dbReference>
<evidence type="ECO:0000313" key="1">
    <source>
        <dbReference type="EMBL" id="KAF2664441.1"/>
    </source>
</evidence>
<dbReference type="Pfam" id="PF14269">
    <property type="entry name" value="Arylsulfotran_2"/>
    <property type="match status" value="1"/>
</dbReference>
<dbReference type="InterPro" id="IPR039535">
    <property type="entry name" value="ASST-like"/>
</dbReference>
<protein>
    <recommendedName>
        <fullName evidence="3">ASST-domain-containing protein</fullName>
    </recommendedName>
</protein>
<evidence type="ECO:0008006" key="3">
    <source>
        <dbReference type="Google" id="ProtNLM"/>
    </source>
</evidence>
<dbReference type="PANTHER" id="PTHR35340:SF9">
    <property type="entry name" value="ASST-DOMAIN-CONTAINING PROTEIN"/>
    <property type="match status" value="1"/>
</dbReference>
<organism evidence="1 2">
    <name type="scientific">Microthyrium microscopicum</name>
    <dbReference type="NCBI Taxonomy" id="703497"/>
    <lineage>
        <taxon>Eukaryota</taxon>
        <taxon>Fungi</taxon>
        <taxon>Dikarya</taxon>
        <taxon>Ascomycota</taxon>
        <taxon>Pezizomycotina</taxon>
        <taxon>Dothideomycetes</taxon>
        <taxon>Dothideomycetes incertae sedis</taxon>
        <taxon>Microthyriales</taxon>
        <taxon>Microthyriaceae</taxon>
        <taxon>Microthyrium</taxon>
    </lineage>
</organism>
<sequence length="593" mass="65750">MFLIYKCISDLDVYLESILEHTNRALAEIITSDAAASKMLLPPTSRFLYLIAYLNIISHGVQANWQYKSRPDLSPPTLNITISHPQHLSPGYIFVAPYSTVKTNPLNHGPLQPGPYIFTTSGELVWSGFSYAVGFVTNFQAANINGQDVLFAIESRRNVRHVHGHGYVKIWDKSYRAIKEVRAAGHRLLDIHEFHVLDGKTALVESYEPRPYDLRAYGAGPASQWVVEGVFQEVDINSGKLVFEWRSLDHVGVDESVESISSGKFGTGHNSTDALDYFHINSVDRDSEHNYLISARHTSTIYKINGTTGDVIWRLGGKHSNFTLKEGVEFGLQHHARFISRSDDGDEIISIFDNSGPASEKHGTYANKSSGKIISLNTDSWTATLLQGFSPPDSPQSPIFAANQGSTQILLNGNAFINWGSAGAVTEYSSNGSVVFHAYLDSGDLYTNGAVQNYRAFKFNWTGTPHEDPAFVALGHGESTVLYVSWNGDTETRVWEFFGVRFNGTGMDRSSGEDGESKKRHVWLGKVEREGFETSFYVFSGSDWSGFYARSLDGDGKVLVETGVVGVRPYIYPYVPGRDDLFLGEELQTVLGM</sequence>